<keyword evidence="2" id="KW-1185">Reference proteome</keyword>
<name>A0AAJ0GAM5_9PEZI</name>
<dbReference type="AlphaFoldDB" id="A0AAJ0GAM5"/>
<evidence type="ECO:0000313" key="1">
    <source>
        <dbReference type="EMBL" id="KAK3050659.1"/>
    </source>
</evidence>
<evidence type="ECO:0000313" key="2">
    <source>
        <dbReference type="Proteomes" id="UP001271007"/>
    </source>
</evidence>
<reference evidence="1" key="1">
    <citation type="submission" date="2023-04" db="EMBL/GenBank/DDBJ databases">
        <title>Black Yeasts Isolated from many extreme environments.</title>
        <authorList>
            <person name="Coleine C."/>
            <person name="Stajich J.E."/>
            <person name="Selbmann L."/>
        </authorList>
    </citation>
    <scope>NUCLEOTIDE SEQUENCE</scope>
    <source>
        <strain evidence="1">CCFEE 5312</strain>
    </source>
</reference>
<dbReference type="EMBL" id="JAWDJX010000030">
    <property type="protein sequence ID" value="KAK3050659.1"/>
    <property type="molecule type" value="Genomic_DNA"/>
</dbReference>
<gene>
    <name evidence="1" type="ORF">LTR09_008025</name>
</gene>
<dbReference type="Proteomes" id="UP001271007">
    <property type="component" value="Unassembled WGS sequence"/>
</dbReference>
<sequence length="152" mass="17163">MSSALSNMSTIYDGRPNLAQCQHLDAVVAGDQLCKGYSIAAVGYCPRTVSYSWEVQLRNASSRISIREFAFHFDTMKPWMKRLEIPIAGDGLVVFWEDIWISAKRVVPAEVLEFWDDAFDHLDVEQSEITIETGILAFAESVMRVQNRSNGQ</sequence>
<comment type="caution">
    <text evidence="1">The sequence shown here is derived from an EMBL/GenBank/DDBJ whole genome shotgun (WGS) entry which is preliminary data.</text>
</comment>
<protein>
    <submittedName>
        <fullName evidence="1">Uncharacterized protein</fullName>
    </submittedName>
</protein>
<organism evidence="1 2">
    <name type="scientific">Extremus antarcticus</name>
    <dbReference type="NCBI Taxonomy" id="702011"/>
    <lineage>
        <taxon>Eukaryota</taxon>
        <taxon>Fungi</taxon>
        <taxon>Dikarya</taxon>
        <taxon>Ascomycota</taxon>
        <taxon>Pezizomycotina</taxon>
        <taxon>Dothideomycetes</taxon>
        <taxon>Dothideomycetidae</taxon>
        <taxon>Mycosphaerellales</taxon>
        <taxon>Extremaceae</taxon>
        <taxon>Extremus</taxon>
    </lineage>
</organism>
<accession>A0AAJ0GAM5</accession>
<proteinExistence type="predicted"/>